<dbReference type="Gene3D" id="1.10.10.60">
    <property type="entry name" value="Homeodomain-like"/>
    <property type="match status" value="1"/>
</dbReference>
<keyword evidence="2" id="KW-0677">Repeat</keyword>
<dbReference type="GO" id="GO:0005634">
    <property type="term" value="C:nucleus"/>
    <property type="evidence" value="ECO:0007669"/>
    <property type="project" value="UniProtKB-SubCell"/>
</dbReference>
<keyword evidence="3" id="KW-0805">Transcription regulation</keyword>
<evidence type="ECO:0000256" key="4">
    <source>
        <dbReference type="ARBA" id="ARBA00023125"/>
    </source>
</evidence>
<evidence type="ECO:0000256" key="2">
    <source>
        <dbReference type="ARBA" id="ARBA00022737"/>
    </source>
</evidence>
<evidence type="ECO:0000259" key="7">
    <source>
        <dbReference type="PROSITE" id="PS50090"/>
    </source>
</evidence>
<dbReference type="InterPro" id="IPR009057">
    <property type="entry name" value="Homeodomain-like_sf"/>
</dbReference>
<reference evidence="9 10" key="1">
    <citation type="submission" date="2019-12" db="EMBL/GenBank/DDBJ databases">
        <authorList>
            <person name="Alioto T."/>
            <person name="Alioto T."/>
            <person name="Gomez Garrido J."/>
        </authorList>
    </citation>
    <scope>NUCLEOTIDE SEQUENCE [LARGE SCALE GENOMIC DNA]</scope>
</reference>
<dbReference type="CDD" id="cd00167">
    <property type="entry name" value="SANT"/>
    <property type="match status" value="1"/>
</dbReference>
<feature type="domain" description="HTH myb-type" evidence="8">
    <location>
        <begin position="17"/>
        <end position="53"/>
    </location>
</feature>
<dbReference type="EMBL" id="CACTIH010002091">
    <property type="protein sequence ID" value="CAA2973216.1"/>
    <property type="molecule type" value="Genomic_DNA"/>
</dbReference>
<protein>
    <submittedName>
        <fullName evidence="9">Transcription factor MYB83-like</fullName>
    </submittedName>
</protein>
<dbReference type="InterPro" id="IPR001005">
    <property type="entry name" value="SANT/Myb"/>
</dbReference>
<evidence type="ECO:0000256" key="1">
    <source>
        <dbReference type="ARBA" id="ARBA00004123"/>
    </source>
</evidence>
<dbReference type="InterPro" id="IPR051953">
    <property type="entry name" value="Plant_SW-associated_TFs"/>
</dbReference>
<dbReference type="Pfam" id="PF00249">
    <property type="entry name" value="Myb_DNA-binding"/>
    <property type="match status" value="1"/>
</dbReference>
<dbReference type="PROSITE" id="PS51294">
    <property type="entry name" value="HTH_MYB"/>
    <property type="match status" value="1"/>
</dbReference>
<accession>A0A8S0R556</accession>
<keyword evidence="10" id="KW-1185">Reference proteome</keyword>
<sequence>MRKPGDQMGKEKLNNIKAKLRKGLWSPEEDEKLMNYMLTNGQGCWSDIARNAGLQSDSISEPMGAAMQGLMPMHEYNVTAMYMDSSSSSSSSMEAMVRNSQFNPFPLMDDKFDLINGTVAGSFDFSTCLEQVDMSNRGFEQDYGVMEPYVMGLENDLSIPALEGKGTEPNNAVYDYIFDGNINGQLNNSTESIKVEDVVGIENHWQGDSFKMGELDWEGLLANVSSLPYLDFQVE</sequence>
<gene>
    <name evidence="9" type="ORF">OLEA9_A089118</name>
</gene>
<keyword evidence="4" id="KW-0238">DNA-binding</keyword>
<dbReference type="OrthoDB" id="2143914at2759"/>
<evidence type="ECO:0000313" key="10">
    <source>
        <dbReference type="Proteomes" id="UP000594638"/>
    </source>
</evidence>
<keyword evidence="6" id="KW-0539">Nucleus</keyword>
<dbReference type="PANTHER" id="PTHR47997">
    <property type="entry name" value="MYB DOMAIN PROTEIN 55"/>
    <property type="match status" value="1"/>
</dbReference>
<dbReference type="Gramene" id="OE9A089118T1">
    <property type="protein sequence ID" value="OE9A089118C1"/>
    <property type="gene ID" value="OE9A089118"/>
</dbReference>
<dbReference type="GO" id="GO:0003677">
    <property type="term" value="F:DNA binding"/>
    <property type="evidence" value="ECO:0007669"/>
    <property type="project" value="UniProtKB-KW"/>
</dbReference>
<dbReference type="InterPro" id="IPR017930">
    <property type="entry name" value="Myb_dom"/>
</dbReference>
<comment type="caution">
    <text evidence="9">The sequence shown here is derived from an EMBL/GenBank/DDBJ whole genome shotgun (WGS) entry which is preliminary data.</text>
</comment>
<evidence type="ECO:0000256" key="3">
    <source>
        <dbReference type="ARBA" id="ARBA00023015"/>
    </source>
</evidence>
<organism evidence="9 10">
    <name type="scientific">Olea europaea subsp. europaea</name>
    <dbReference type="NCBI Taxonomy" id="158383"/>
    <lineage>
        <taxon>Eukaryota</taxon>
        <taxon>Viridiplantae</taxon>
        <taxon>Streptophyta</taxon>
        <taxon>Embryophyta</taxon>
        <taxon>Tracheophyta</taxon>
        <taxon>Spermatophyta</taxon>
        <taxon>Magnoliopsida</taxon>
        <taxon>eudicotyledons</taxon>
        <taxon>Gunneridae</taxon>
        <taxon>Pentapetalae</taxon>
        <taxon>asterids</taxon>
        <taxon>lamiids</taxon>
        <taxon>Lamiales</taxon>
        <taxon>Oleaceae</taxon>
        <taxon>Oleeae</taxon>
        <taxon>Olea</taxon>
    </lineage>
</organism>
<keyword evidence="5" id="KW-0804">Transcription</keyword>
<dbReference type="SUPFAM" id="SSF46689">
    <property type="entry name" value="Homeodomain-like"/>
    <property type="match status" value="1"/>
</dbReference>
<proteinExistence type="predicted"/>
<dbReference type="PROSITE" id="PS50090">
    <property type="entry name" value="MYB_LIKE"/>
    <property type="match status" value="1"/>
</dbReference>
<evidence type="ECO:0000256" key="6">
    <source>
        <dbReference type="ARBA" id="ARBA00023242"/>
    </source>
</evidence>
<dbReference type="Proteomes" id="UP000594638">
    <property type="component" value="Unassembled WGS sequence"/>
</dbReference>
<dbReference type="PANTHER" id="PTHR47997:SF73">
    <property type="entry name" value="TRANSCRIPTION FACTOR MYB83-LIKE"/>
    <property type="match status" value="1"/>
</dbReference>
<comment type="subcellular location">
    <subcellularLocation>
        <location evidence="1">Nucleus</location>
    </subcellularLocation>
</comment>
<evidence type="ECO:0000256" key="5">
    <source>
        <dbReference type="ARBA" id="ARBA00023163"/>
    </source>
</evidence>
<feature type="domain" description="Myb-like" evidence="7">
    <location>
        <begin position="17"/>
        <end position="57"/>
    </location>
</feature>
<name>A0A8S0R556_OLEEU</name>
<evidence type="ECO:0000259" key="8">
    <source>
        <dbReference type="PROSITE" id="PS51294"/>
    </source>
</evidence>
<evidence type="ECO:0000313" key="9">
    <source>
        <dbReference type="EMBL" id="CAA2973216.1"/>
    </source>
</evidence>
<dbReference type="AlphaFoldDB" id="A0A8S0R556"/>